<organism evidence="2 3">
    <name type="scientific">Pseudohalioglobus sediminis</name>
    <dbReference type="NCBI Taxonomy" id="2606449"/>
    <lineage>
        <taxon>Bacteria</taxon>
        <taxon>Pseudomonadati</taxon>
        <taxon>Pseudomonadota</taxon>
        <taxon>Gammaproteobacteria</taxon>
        <taxon>Cellvibrionales</taxon>
        <taxon>Halieaceae</taxon>
        <taxon>Pseudohalioglobus</taxon>
    </lineage>
</organism>
<dbReference type="PANTHER" id="PTHR38342">
    <property type="entry name" value="SLR5037 PROTEIN"/>
    <property type="match status" value="1"/>
</dbReference>
<evidence type="ECO:0000313" key="3">
    <source>
        <dbReference type="Proteomes" id="UP000323708"/>
    </source>
</evidence>
<dbReference type="InterPro" id="IPR035923">
    <property type="entry name" value="TT1751-like_sf"/>
</dbReference>
<dbReference type="Gene3D" id="3.30.310.70">
    <property type="entry name" value="TT1751-like domain"/>
    <property type="match status" value="2"/>
</dbReference>
<accession>A0A5B0WUE8</accession>
<evidence type="ECO:0000259" key="1">
    <source>
        <dbReference type="Pfam" id="PF03625"/>
    </source>
</evidence>
<proteinExistence type="predicted"/>
<protein>
    <submittedName>
        <fullName evidence="2">DUF302 domain-containing protein</fullName>
    </submittedName>
</protein>
<keyword evidence="3" id="KW-1185">Reference proteome</keyword>
<dbReference type="PANTHER" id="PTHR38342:SF2">
    <property type="entry name" value="INNER MEMBRANE OR EXPORTED"/>
    <property type="match status" value="1"/>
</dbReference>
<gene>
    <name evidence="2" type="ORF">F0M18_12130</name>
</gene>
<dbReference type="CDD" id="cd14797">
    <property type="entry name" value="DUF302"/>
    <property type="match status" value="2"/>
</dbReference>
<dbReference type="InterPro" id="IPR005180">
    <property type="entry name" value="DUF302"/>
</dbReference>
<dbReference type="EMBL" id="VTUX01000005">
    <property type="protein sequence ID" value="KAA1190553.1"/>
    <property type="molecule type" value="Genomic_DNA"/>
</dbReference>
<feature type="domain" description="DUF302" evidence="1">
    <location>
        <begin position="238"/>
        <end position="300"/>
    </location>
</feature>
<evidence type="ECO:0000313" key="2">
    <source>
        <dbReference type="EMBL" id="KAA1190553.1"/>
    </source>
</evidence>
<dbReference type="Proteomes" id="UP000323708">
    <property type="component" value="Unassembled WGS sequence"/>
</dbReference>
<sequence>MMNSTSAATSHPDCSPVSRCVTRLISNLTRKVCNMSQYRPLRFLLAVGFALVVAGCGNPEPISPGRYLETDQLVSRIDENLAASATLSKIVDIDHSRLAQEAGSFMPPARVLIFSDAQLEADLIQQNPLVALDLPLRVLAFEAVSDGASKIIYNSFDYLLSRYHLDPGSSRALKARYIENVDAAINGIEPEAIAAFSNDAMDPDGIITITSPYGYEETIERVTAAINAQSDTVHFGTVDFRANARELGIDIAPAYMILFGAPGPGGKAMAEAPTLGLDGFCQKFLIWEGASGQIKLSFNDLLALADRQGTKKALALRVINYRLTKTFSDALAIE</sequence>
<reference evidence="2 3" key="1">
    <citation type="submission" date="2019-09" db="EMBL/GenBank/DDBJ databases">
        <authorList>
            <person name="Chen X.-Y."/>
        </authorList>
    </citation>
    <scope>NUCLEOTIDE SEQUENCE [LARGE SCALE GENOMIC DNA]</scope>
    <source>
        <strain evidence="2 3">NY5</strain>
    </source>
</reference>
<dbReference type="AlphaFoldDB" id="A0A5B0WUE8"/>
<name>A0A5B0WUE8_9GAMM</name>
<comment type="caution">
    <text evidence="2">The sequence shown here is derived from an EMBL/GenBank/DDBJ whole genome shotgun (WGS) entry which is preliminary data.</text>
</comment>
<dbReference type="SUPFAM" id="SSF103247">
    <property type="entry name" value="TT1751-like"/>
    <property type="match status" value="2"/>
</dbReference>
<dbReference type="Pfam" id="PF03625">
    <property type="entry name" value="DUF302"/>
    <property type="match status" value="2"/>
</dbReference>
<feature type="domain" description="DUF302" evidence="1">
    <location>
        <begin position="93"/>
        <end position="154"/>
    </location>
</feature>